<reference evidence="1 2" key="1">
    <citation type="submission" date="2017-01" db="EMBL/GenBank/DDBJ databases">
        <authorList>
            <person name="Varghese N."/>
            <person name="Submissions S."/>
        </authorList>
    </citation>
    <scope>NUCLEOTIDE SEQUENCE [LARGE SCALE GENOMIC DNA]</scope>
    <source>
        <strain evidence="1 2">ATCC 23464</strain>
    </source>
</reference>
<sequence length="59" mass="7020">MIDYTDGDKDEQNLDMFDVSQKHYLRKQKGRDNEKDKDFSVSYSNCNFYCVCNCHVTIN</sequence>
<comment type="caution">
    <text evidence="1">The sequence shown here is derived from an EMBL/GenBank/DDBJ whole genome shotgun (WGS) entry which is preliminary data.</text>
</comment>
<dbReference type="Proteomes" id="UP000186666">
    <property type="component" value="Unassembled WGS sequence"/>
</dbReference>
<keyword evidence="2" id="KW-1185">Reference proteome</keyword>
<gene>
    <name evidence="1" type="ORF">SAMN05421578_1356</name>
</gene>
<organism evidence="1 2">
    <name type="scientific">Paenibacillus macquariensis</name>
    <dbReference type="NCBI Taxonomy" id="948756"/>
    <lineage>
        <taxon>Bacteria</taxon>
        <taxon>Bacillati</taxon>
        <taxon>Bacillota</taxon>
        <taxon>Bacilli</taxon>
        <taxon>Bacillales</taxon>
        <taxon>Paenibacillaceae</taxon>
        <taxon>Paenibacillus</taxon>
    </lineage>
</organism>
<protein>
    <submittedName>
        <fullName evidence="1">Uncharacterized protein</fullName>
    </submittedName>
</protein>
<dbReference type="EMBL" id="FTNK01000035">
    <property type="protein sequence ID" value="SIR69412.1"/>
    <property type="molecule type" value="Genomic_DNA"/>
</dbReference>
<evidence type="ECO:0000313" key="2">
    <source>
        <dbReference type="Proteomes" id="UP000186666"/>
    </source>
</evidence>
<name>A0ABY1KGR9_9BACL</name>
<proteinExistence type="predicted"/>
<accession>A0ABY1KGR9</accession>
<evidence type="ECO:0000313" key="1">
    <source>
        <dbReference type="EMBL" id="SIR69412.1"/>
    </source>
</evidence>